<dbReference type="InterPro" id="IPR013078">
    <property type="entry name" value="His_Pase_superF_clade-1"/>
</dbReference>
<evidence type="ECO:0000313" key="6">
    <source>
        <dbReference type="Proteomes" id="UP000233781"/>
    </source>
</evidence>
<dbReference type="EMBL" id="PJNE01000001">
    <property type="protein sequence ID" value="PKW25787.1"/>
    <property type="molecule type" value="Genomic_DNA"/>
</dbReference>
<feature type="binding site" evidence="4">
    <location>
        <begin position="20"/>
        <end position="27"/>
    </location>
    <ligand>
        <name>substrate</name>
    </ligand>
</feature>
<dbReference type="GO" id="GO:0016791">
    <property type="term" value="F:phosphatase activity"/>
    <property type="evidence" value="ECO:0007669"/>
    <property type="project" value="TreeGrafter"/>
</dbReference>
<evidence type="ECO:0000256" key="3">
    <source>
        <dbReference type="PIRSR" id="PIRSR613078-1"/>
    </source>
</evidence>
<comment type="caution">
    <text evidence="5">The sequence shown here is derived from an EMBL/GenBank/DDBJ whole genome shotgun (WGS) entry which is preliminary data.</text>
</comment>
<dbReference type="PANTHER" id="PTHR48100">
    <property type="entry name" value="BROAD-SPECIFICITY PHOSPHATASE YOR283W-RELATED"/>
    <property type="match status" value="1"/>
</dbReference>
<feature type="active site" description="Tele-phosphohistidine intermediate" evidence="3">
    <location>
        <position position="21"/>
    </location>
</feature>
<evidence type="ECO:0000256" key="2">
    <source>
        <dbReference type="ARBA" id="ARBA00023235"/>
    </source>
</evidence>
<dbReference type="InterPro" id="IPR050275">
    <property type="entry name" value="PGM_Phosphatase"/>
</dbReference>
<dbReference type="Proteomes" id="UP000233781">
    <property type="component" value="Unassembled WGS sequence"/>
</dbReference>
<evidence type="ECO:0000256" key="4">
    <source>
        <dbReference type="PIRSR" id="PIRSR613078-2"/>
    </source>
</evidence>
<gene>
    <name evidence="5" type="ORF">ATL31_0588</name>
</gene>
<dbReference type="PANTHER" id="PTHR48100:SF1">
    <property type="entry name" value="HISTIDINE PHOSPHATASE FAMILY PROTEIN-RELATED"/>
    <property type="match status" value="1"/>
</dbReference>
<feature type="binding site" evidence="4">
    <location>
        <position position="70"/>
    </location>
    <ligand>
        <name>substrate</name>
    </ligand>
</feature>
<accession>A0A2N3YFZ9</accession>
<evidence type="ECO:0000256" key="1">
    <source>
        <dbReference type="ARBA" id="ARBA00023152"/>
    </source>
</evidence>
<organism evidence="5 6">
    <name type="scientific">Phycicoccus duodecadis</name>
    <dbReference type="NCBI Taxonomy" id="173053"/>
    <lineage>
        <taxon>Bacteria</taxon>
        <taxon>Bacillati</taxon>
        <taxon>Actinomycetota</taxon>
        <taxon>Actinomycetes</taxon>
        <taxon>Micrococcales</taxon>
        <taxon>Intrasporangiaceae</taxon>
        <taxon>Phycicoccus</taxon>
    </lineage>
</organism>
<reference evidence="5 6" key="1">
    <citation type="submission" date="2017-12" db="EMBL/GenBank/DDBJ databases">
        <title>Sequencing the genomes of 1000 Actinobacteria strains.</title>
        <authorList>
            <person name="Klenk H.-P."/>
        </authorList>
    </citation>
    <scope>NUCLEOTIDE SEQUENCE [LARGE SCALE GENOMIC DNA]</scope>
    <source>
        <strain evidence="5 6">DSM 12806</strain>
    </source>
</reference>
<feature type="binding site" evidence="4">
    <location>
        <begin position="120"/>
        <end position="121"/>
    </location>
    <ligand>
        <name>substrate</name>
    </ligand>
</feature>
<dbReference type="InterPro" id="IPR029033">
    <property type="entry name" value="His_PPase_superfam"/>
</dbReference>
<sequence length="224" mass="23381">MSGPPPPLTDGPGRRLVVLRHGQTTSNAAGVWQGQLDSPLSPLGEEQAAAAGPALAALAPVRVVTSDLQRARLTGAAVARAAGVPLVEDPRLREIHAGAWQGLTNDEIVRRWPDEHGALRRGEDVTRPGGGESLADVRERMGEALRDVLAATGPGECVVVSTHGAAGRAGVSWLLGLDMLVSWRVLGALGNCHWAELAEGRQGWRLRTWNVSVGGGSAEGTFAP</sequence>
<proteinExistence type="predicted"/>
<dbReference type="SMART" id="SM00855">
    <property type="entry name" value="PGAM"/>
    <property type="match status" value="1"/>
</dbReference>
<evidence type="ECO:0000313" key="5">
    <source>
        <dbReference type="EMBL" id="PKW25787.1"/>
    </source>
</evidence>
<dbReference type="CDD" id="cd07067">
    <property type="entry name" value="HP_PGM_like"/>
    <property type="match status" value="1"/>
</dbReference>
<name>A0A2N3YFZ9_9MICO</name>
<feature type="active site" description="Proton donor/acceptor" evidence="3">
    <location>
        <position position="94"/>
    </location>
</feature>
<dbReference type="RefSeq" id="WP_101394461.1">
    <property type="nucleotide sequence ID" value="NZ_PJNE01000001.1"/>
</dbReference>
<keyword evidence="6" id="KW-1185">Reference proteome</keyword>
<dbReference type="Pfam" id="PF00300">
    <property type="entry name" value="His_Phos_1"/>
    <property type="match status" value="1"/>
</dbReference>
<keyword evidence="1" id="KW-0324">Glycolysis</keyword>
<dbReference type="InterPro" id="IPR001345">
    <property type="entry name" value="PG/BPGM_mutase_AS"/>
</dbReference>
<dbReference type="OrthoDB" id="4697614at2"/>
<dbReference type="GO" id="GO:0005737">
    <property type="term" value="C:cytoplasm"/>
    <property type="evidence" value="ECO:0007669"/>
    <property type="project" value="TreeGrafter"/>
</dbReference>
<dbReference type="PROSITE" id="PS00175">
    <property type="entry name" value="PG_MUTASE"/>
    <property type="match status" value="1"/>
</dbReference>
<dbReference type="SUPFAM" id="SSF53254">
    <property type="entry name" value="Phosphoglycerate mutase-like"/>
    <property type="match status" value="1"/>
</dbReference>
<keyword evidence="2" id="KW-0413">Isomerase</keyword>
<dbReference type="Gene3D" id="3.40.50.1240">
    <property type="entry name" value="Phosphoglycerate mutase-like"/>
    <property type="match status" value="1"/>
</dbReference>
<dbReference type="AlphaFoldDB" id="A0A2N3YFZ9"/>
<protein>
    <submittedName>
        <fullName evidence="5">Putative phosphoglycerate mutase</fullName>
    </submittedName>
</protein>